<dbReference type="EMBL" id="FRFG01000048">
    <property type="protein sequence ID" value="SHO57814.1"/>
    <property type="molecule type" value="Genomic_DNA"/>
</dbReference>
<dbReference type="Proteomes" id="UP000184600">
    <property type="component" value="Unassembled WGS sequence"/>
</dbReference>
<accession>A0A1M7YZ07</accession>
<organism evidence="1 2">
    <name type="scientific">Vibrio quintilis</name>
    <dbReference type="NCBI Taxonomy" id="1117707"/>
    <lineage>
        <taxon>Bacteria</taxon>
        <taxon>Pseudomonadati</taxon>
        <taxon>Pseudomonadota</taxon>
        <taxon>Gammaproteobacteria</taxon>
        <taxon>Vibrionales</taxon>
        <taxon>Vibrionaceae</taxon>
        <taxon>Vibrio</taxon>
    </lineage>
</organism>
<name>A0A1M7YZ07_9VIBR</name>
<evidence type="ECO:0000313" key="2">
    <source>
        <dbReference type="Proteomes" id="UP000184600"/>
    </source>
</evidence>
<keyword evidence="2" id="KW-1185">Reference proteome</keyword>
<dbReference type="AlphaFoldDB" id="A0A1M7YZ07"/>
<reference evidence="2" key="1">
    <citation type="submission" date="2016-12" db="EMBL/GenBank/DDBJ databases">
        <authorList>
            <person name="Rodrigo-Torres L."/>
            <person name="Arahal R.D."/>
            <person name="Lucena T."/>
        </authorList>
    </citation>
    <scope>NUCLEOTIDE SEQUENCE [LARGE SCALE GENOMIC DNA]</scope>
</reference>
<gene>
    <name evidence="1" type="ORF">VQ7734_03584</name>
</gene>
<proteinExistence type="predicted"/>
<sequence length="82" mass="9374">MMIDSKTGERIVVLINDESGPYIRVSTWIDADELEDLLSGKYDVLYEMKTPEEFKADGGKEYYFGNAADPDKLQKILDDIHL</sequence>
<dbReference type="RefSeq" id="WP_234976431.1">
    <property type="nucleotide sequence ID" value="NZ_AP024897.1"/>
</dbReference>
<evidence type="ECO:0000313" key="1">
    <source>
        <dbReference type="EMBL" id="SHO57814.1"/>
    </source>
</evidence>
<protein>
    <submittedName>
        <fullName evidence="1">Uncharacterized protein</fullName>
    </submittedName>
</protein>